<proteinExistence type="predicted"/>
<evidence type="ECO:0000313" key="1">
    <source>
        <dbReference type="Proteomes" id="UP000038045"/>
    </source>
</evidence>
<reference evidence="2" key="1">
    <citation type="submission" date="2017-02" db="UniProtKB">
        <authorList>
            <consortium name="WormBaseParasite"/>
        </authorList>
    </citation>
    <scope>IDENTIFICATION</scope>
</reference>
<dbReference type="Proteomes" id="UP000038045">
    <property type="component" value="Unplaced"/>
</dbReference>
<accession>A0A0N4Z7F5</accession>
<dbReference type="WBParaSite" id="PTRK_0000310550.1">
    <property type="protein sequence ID" value="PTRK_0000310550.1"/>
    <property type="gene ID" value="PTRK_0000310550"/>
</dbReference>
<keyword evidence="1" id="KW-1185">Reference proteome</keyword>
<dbReference type="AlphaFoldDB" id="A0A0N4Z7F5"/>
<organism evidence="1 2">
    <name type="scientific">Parastrongyloides trichosuri</name>
    <name type="common">Possum-specific nematode worm</name>
    <dbReference type="NCBI Taxonomy" id="131310"/>
    <lineage>
        <taxon>Eukaryota</taxon>
        <taxon>Metazoa</taxon>
        <taxon>Ecdysozoa</taxon>
        <taxon>Nematoda</taxon>
        <taxon>Chromadorea</taxon>
        <taxon>Rhabditida</taxon>
        <taxon>Tylenchina</taxon>
        <taxon>Panagrolaimomorpha</taxon>
        <taxon>Strongyloidoidea</taxon>
        <taxon>Strongyloididae</taxon>
        <taxon>Parastrongyloides</taxon>
    </lineage>
</organism>
<sequence>MNLKMTILFTKNQFLVKIKYCMTINNQHYVALSRAKSVSAIKIKWSYPQSENRKEKIRNIINHNILYMATNKIPQILLAPNQMDVDNDYQILRNIN</sequence>
<evidence type="ECO:0000313" key="2">
    <source>
        <dbReference type="WBParaSite" id="PTRK_0000310550.1"/>
    </source>
</evidence>
<name>A0A0N4Z7F5_PARTI</name>
<protein>
    <submittedName>
        <fullName evidence="2">Uncharacterized protein</fullName>
    </submittedName>
</protein>